<dbReference type="EMBL" id="CAJVRM010000116">
    <property type="protein sequence ID" value="CAG8974776.1"/>
    <property type="molecule type" value="Genomic_DNA"/>
</dbReference>
<dbReference type="InterPro" id="IPR021858">
    <property type="entry name" value="Fun_TF"/>
</dbReference>
<name>A0A9N9Q5U4_9HELO</name>
<keyword evidence="1" id="KW-0812">Transmembrane</keyword>
<keyword evidence="1" id="KW-1133">Transmembrane helix</keyword>
<reference evidence="2" key="1">
    <citation type="submission" date="2021-07" db="EMBL/GenBank/DDBJ databases">
        <authorList>
            <person name="Durling M."/>
        </authorList>
    </citation>
    <scope>NUCLEOTIDE SEQUENCE</scope>
</reference>
<keyword evidence="1" id="KW-0472">Membrane</keyword>
<evidence type="ECO:0000313" key="3">
    <source>
        <dbReference type="Proteomes" id="UP000701801"/>
    </source>
</evidence>
<dbReference type="Proteomes" id="UP000701801">
    <property type="component" value="Unassembled WGS sequence"/>
</dbReference>
<feature type="transmembrane region" description="Helical" evidence="1">
    <location>
        <begin position="325"/>
        <end position="347"/>
    </location>
</feature>
<dbReference type="InterPro" id="IPR052400">
    <property type="entry name" value="Zn2-C6_fungal_TF"/>
</dbReference>
<dbReference type="Pfam" id="PF11951">
    <property type="entry name" value="Fungal_trans_2"/>
    <property type="match status" value="1"/>
</dbReference>
<dbReference type="PANTHER" id="PTHR47657:SF12">
    <property type="entry name" value="ZN(II)2CYS6 TRANSCRIPTION FACTOR (EUROFUNG)"/>
    <property type="match status" value="1"/>
</dbReference>
<proteinExistence type="predicted"/>
<organism evidence="2 3">
    <name type="scientific">Hymenoscyphus albidus</name>
    <dbReference type="NCBI Taxonomy" id="595503"/>
    <lineage>
        <taxon>Eukaryota</taxon>
        <taxon>Fungi</taxon>
        <taxon>Dikarya</taxon>
        <taxon>Ascomycota</taxon>
        <taxon>Pezizomycotina</taxon>
        <taxon>Leotiomycetes</taxon>
        <taxon>Helotiales</taxon>
        <taxon>Helotiaceae</taxon>
        <taxon>Hymenoscyphus</taxon>
    </lineage>
</organism>
<dbReference type="OrthoDB" id="1924260at2759"/>
<keyword evidence="3" id="KW-1185">Reference proteome</keyword>
<dbReference type="GO" id="GO:0000981">
    <property type="term" value="F:DNA-binding transcription factor activity, RNA polymerase II-specific"/>
    <property type="evidence" value="ECO:0007669"/>
    <property type="project" value="TreeGrafter"/>
</dbReference>
<sequence>MLQCSTIRGPSLAFAGRIGNLGRGAKHVEVAIFDATRSRPFVGTVNEAGASATMQTVVKVKDEAGNEPPPYNLIYNYPTVEAAKLPPQELFLLQHLSSFTPEVQFIDNKYSSWMRQVPSMIGDHRFLLDVVLGVSAAHHNLSVGGTDSGQLALYYRGRGLKGLQDALGNFSESNADAVLASSIILTWYSTEWKEWSSLTHGIHAIQSTMQPYADRSHFVTLIEEQAIVPPELQPLPPTSEHSAEPNRNDIEALDELISRLGEVKIYVEGHEEEMSLLDKILDFALMLKAKVPMTSTDEQYSSSRLLRVALVTIPVNLIRRVRRDALSIVVAAHFYAAVLAFFGHLALAPLTELGRHLEDQRNDPIAARKYDWNAAAKHMLYPAETVRRFRRKMGWPTSPESLIPLPYNSLDSSADSPISNT</sequence>
<evidence type="ECO:0000313" key="2">
    <source>
        <dbReference type="EMBL" id="CAG8974776.1"/>
    </source>
</evidence>
<evidence type="ECO:0000256" key="1">
    <source>
        <dbReference type="SAM" id="Phobius"/>
    </source>
</evidence>
<comment type="caution">
    <text evidence="2">The sequence shown here is derived from an EMBL/GenBank/DDBJ whole genome shotgun (WGS) entry which is preliminary data.</text>
</comment>
<dbReference type="AlphaFoldDB" id="A0A9N9Q5U4"/>
<accession>A0A9N9Q5U4</accession>
<gene>
    <name evidence="2" type="ORF">HYALB_00000388</name>
</gene>
<protein>
    <submittedName>
        <fullName evidence="2">Uncharacterized protein</fullName>
    </submittedName>
</protein>
<dbReference type="PANTHER" id="PTHR47657">
    <property type="entry name" value="STEROL REGULATORY ELEMENT-BINDING PROTEIN ECM22"/>
    <property type="match status" value="1"/>
</dbReference>